<dbReference type="Proteomes" id="UP001216828">
    <property type="component" value="Chromosome"/>
</dbReference>
<reference evidence="7 8" key="1">
    <citation type="submission" date="2021-08" db="EMBL/GenBank/DDBJ databases">
        <title>Stenotrophomonas forensis sp. nov., isolated from contaminated viral transport media.</title>
        <authorList>
            <person name="Nguyen S.V."/>
            <person name="Edwards D."/>
            <person name="Scott S."/>
            <person name="Doss J."/>
            <person name="Merid S."/>
            <person name="Zelaya E."/>
            <person name="Maza C."/>
            <person name="Mann M."/>
            <person name="Hamilton B."/>
            <person name="Blackwell R."/>
            <person name="Tran A."/>
            <person name="Hauser J."/>
        </authorList>
    </citation>
    <scope>NUCLEOTIDE SEQUENCE [LARGE SCALE GENOMIC DNA]</scope>
    <source>
        <strain evidence="7 8">DFS-20110405</strain>
    </source>
</reference>
<keyword evidence="5 6" id="KW-0472">Membrane</keyword>
<dbReference type="RefSeq" id="WP_053448717.1">
    <property type="nucleotide sequence ID" value="NZ_CP082270.1"/>
</dbReference>
<comment type="subcellular location">
    <subcellularLocation>
        <location evidence="1">Cell membrane</location>
        <topology evidence="1">Multi-pass membrane protein</topology>
    </subcellularLocation>
</comment>
<keyword evidence="3 6" id="KW-0812">Transmembrane</keyword>
<feature type="transmembrane region" description="Helical" evidence="6">
    <location>
        <begin position="162"/>
        <end position="179"/>
    </location>
</feature>
<evidence type="ECO:0000256" key="5">
    <source>
        <dbReference type="ARBA" id="ARBA00023136"/>
    </source>
</evidence>
<feature type="transmembrane region" description="Helical" evidence="6">
    <location>
        <begin position="130"/>
        <end position="150"/>
    </location>
</feature>
<dbReference type="PANTHER" id="PTHR30250">
    <property type="entry name" value="PST FAMILY PREDICTED COLANIC ACID TRANSPORTER"/>
    <property type="match status" value="1"/>
</dbReference>
<feature type="transmembrane region" description="Helical" evidence="6">
    <location>
        <begin position="306"/>
        <end position="326"/>
    </location>
</feature>
<feature type="transmembrane region" description="Helical" evidence="6">
    <location>
        <begin position="53"/>
        <end position="72"/>
    </location>
</feature>
<evidence type="ECO:0000256" key="6">
    <source>
        <dbReference type="SAM" id="Phobius"/>
    </source>
</evidence>
<evidence type="ECO:0000256" key="2">
    <source>
        <dbReference type="ARBA" id="ARBA00022475"/>
    </source>
</evidence>
<keyword evidence="2" id="KW-1003">Cell membrane</keyword>
<evidence type="ECO:0000313" key="8">
    <source>
        <dbReference type="Proteomes" id="UP001216828"/>
    </source>
</evidence>
<keyword evidence="4 6" id="KW-1133">Transmembrane helix</keyword>
<dbReference type="PANTHER" id="PTHR30250:SF11">
    <property type="entry name" value="O-ANTIGEN TRANSPORTER-RELATED"/>
    <property type="match status" value="1"/>
</dbReference>
<feature type="transmembrane region" description="Helical" evidence="6">
    <location>
        <begin position="12"/>
        <end position="33"/>
    </location>
</feature>
<dbReference type="InterPro" id="IPR002797">
    <property type="entry name" value="Polysacc_synth"/>
</dbReference>
<sequence>MSISPSALLKTLASNLSWTAASLVILAVSGIAINLMIAGFRSASDLGVFNQAYAVYVVASQLTVFGIHNSIMRNAAHYSGDAEEGRSLAGSGLLLSALAGVVGAALLVLAAPALGKWFDSPDTALGVRNVAYGLLLFPLSKTLLGLLNGLQLMKAFAVLQSLRYLVVMAWVAVVSMTSASIDKVLYCFLVAEVVTTVAALGYLWSRRMLQGMRVRRVWIGRHASFGARSLLSNTFVELNSRVDVILIGFFLTDRAAGIYSFGAILIDGLYQVWHLIRVNLNPILVNASRDRDWSTCRMLLNKALRYLYPLAVLLALGVVFAYWFTITYVMSGKGLEEGMLPLIILLLGLTSVAPFIPFDQLPLLGGSPGLQTLQQLSVVIVNAILNVIFIPWLGIEGAALGTALSYVFGVLVLMLMVRRLYSWNLITNRIEA</sequence>
<evidence type="ECO:0000256" key="1">
    <source>
        <dbReference type="ARBA" id="ARBA00004651"/>
    </source>
</evidence>
<evidence type="ECO:0000256" key="4">
    <source>
        <dbReference type="ARBA" id="ARBA00022989"/>
    </source>
</evidence>
<evidence type="ECO:0000256" key="3">
    <source>
        <dbReference type="ARBA" id="ARBA00022692"/>
    </source>
</evidence>
<gene>
    <name evidence="7" type="ORF">K5L94_02550</name>
</gene>
<proteinExistence type="predicted"/>
<dbReference type="InterPro" id="IPR050833">
    <property type="entry name" value="Poly_Biosynth_Transport"/>
</dbReference>
<name>A0ABY7Y2J7_9GAMM</name>
<accession>A0ABY7Y2J7</accession>
<protein>
    <submittedName>
        <fullName evidence="7">Oligosaccharide flippase family protein</fullName>
    </submittedName>
</protein>
<feature type="transmembrane region" description="Helical" evidence="6">
    <location>
        <begin position="376"/>
        <end position="393"/>
    </location>
</feature>
<keyword evidence="8" id="KW-1185">Reference proteome</keyword>
<evidence type="ECO:0000313" key="7">
    <source>
        <dbReference type="EMBL" id="WDM64200.1"/>
    </source>
</evidence>
<feature type="transmembrane region" description="Helical" evidence="6">
    <location>
        <begin position="93"/>
        <end position="118"/>
    </location>
</feature>
<feature type="transmembrane region" description="Helical" evidence="6">
    <location>
        <begin position="399"/>
        <end position="417"/>
    </location>
</feature>
<organism evidence="7 8">
    <name type="scientific">Stenotrophomonas forensis</name>
    <dbReference type="NCBI Taxonomy" id="2871169"/>
    <lineage>
        <taxon>Bacteria</taxon>
        <taxon>Pseudomonadati</taxon>
        <taxon>Pseudomonadota</taxon>
        <taxon>Gammaproteobacteria</taxon>
        <taxon>Lysobacterales</taxon>
        <taxon>Lysobacteraceae</taxon>
        <taxon>Stenotrophomonas</taxon>
        <taxon>Stenotrophomonas maltophilia group</taxon>
    </lineage>
</organism>
<dbReference type="EMBL" id="CP082270">
    <property type="protein sequence ID" value="WDM64200.1"/>
    <property type="molecule type" value="Genomic_DNA"/>
</dbReference>
<feature type="transmembrane region" description="Helical" evidence="6">
    <location>
        <begin position="185"/>
        <end position="205"/>
    </location>
</feature>
<dbReference type="Pfam" id="PF01943">
    <property type="entry name" value="Polysacc_synt"/>
    <property type="match status" value="1"/>
</dbReference>
<feature type="transmembrane region" description="Helical" evidence="6">
    <location>
        <begin position="338"/>
        <end position="356"/>
    </location>
</feature>